<dbReference type="EMBL" id="HBUE01353925">
    <property type="protein sequence ID" value="CAG6604730.1"/>
    <property type="molecule type" value="Transcribed_RNA"/>
</dbReference>
<dbReference type="EMBL" id="HBUE01246781">
    <property type="protein sequence ID" value="CAG6552414.1"/>
    <property type="molecule type" value="Transcribed_RNA"/>
</dbReference>
<dbReference type="EMBL" id="HBUE01353926">
    <property type="protein sequence ID" value="CAG6604733.1"/>
    <property type="molecule type" value="Transcribed_RNA"/>
</dbReference>
<feature type="region of interest" description="Disordered" evidence="1">
    <location>
        <begin position="92"/>
        <end position="117"/>
    </location>
</feature>
<dbReference type="EMBL" id="HBUE01062154">
    <property type="protein sequence ID" value="CAG6469107.1"/>
    <property type="molecule type" value="Transcribed_RNA"/>
</dbReference>
<organism evidence="2">
    <name type="scientific">Culex pipiens</name>
    <name type="common">House mosquito</name>
    <dbReference type="NCBI Taxonomy" id="7175"/>
    <lineage>
        <taxon>Eukaryota</taxon>
        <taxon>Metazoa</taxon>
        <taxon>Ecdysozoa</taxon>
        <taxon>Arthropoda</taxon>
        <taxon>Hexapoda</taxon>
        <taxon>Insecta</taxon>
        <taxon>Pterygota</taxon>
        <taxon>Neoptera</taxon>
        <taxon>Endopterygota</taxon>
        <taxon>Diptera</taxon>
        <taxon>Nematocera</taxon>
        <taxon>Culicoidea</taxon>
        <taxon>Culicidae</taxon>
        <taxon>Culicinae</taxon>
        <taxon>Culicini</taxon>
        <taxon>Culex</taxon>
        <taxon>Culex</taxon>
    </lineage>
</organism>
<name>A0A8D8PKQ6_CULPI</name>
<sequence>MRRSTAVGSCTMCAQPRIRSSLRRPSRCPGCGCRGWLGRCVRPSRGAGRRCCGWCGKSATRLGPTRTDAGTAATWNDCPRNRTSIATETRLPVAGRPRPNRFSPRTSSRRTTSAIVC</sequence>
<evidence type="ECO:0000313" key="2">
    <source>
        <dbReference type="EMBL" id="CAG6604733.1"/>
    </source>
</evidence>
<dbReference type="EMBL" id="HBUE01246782">
    <property type="protein sequence ID" value="CAG6552417.1"/>
    <property type="molecule type" value="Transcribed_RNA"/>
</dbReference>
<dbReference type="AlphaFoldDB" id="A0A8D8PKQ6"/>
<proteinExistence type="predicted"/>
<accession>A0A8D8PKQ6</accession>
<dbReference type="EMBL" id="HBUE01062155">
    <property type="protein sequence ID" value="CAG6469110.1"/>
    <property type="molecule type" value="Transcribed_RNA"/>
</dbReference>
<evidence type="ECO:0000256" key="1">
    <source>
        <dbReference type="SAM" id="MobiDB-lite"/>
    </source>
</evidence>
<protein>
    <submittedName>
        <fullName evidence="2">(northern house mosquito) hypothetical protein</fullName>
    </submittedName>
</protein>
<feature type="compositionally biased region" description="Low complexity" evidence="1">
    <location>
        <begin position="96"/>
        <end position="117"/>
    </location>
</feature>
<reference evidence="2" key="1">
    <citation type="submission" date="2021-05" db="EMBL/GenBank/DDBJ databases">
        <authorList>
            <person name="Alioto T."/>
            <person name="Alioto T."/>
            <person name="Gomez Garrido J."/>
        </authorList>
    </citation>
    <scope>NUCLEOTIDE SEQUENCE</scope>
</reference>